<dbReference type="AlphaFoldDB" id="A0A941W0B2"/>
<dbReference type="Proteomes" id="UP000722750">
    <property type="component" value="Unassembled WGS sequence"/>
</dbReference>
<dbReference type="InterPro" id="IPR015102">
    <property type="entry name" value="Tscrpt_reg_HTH_FeoC"/>
</dbReference>
<reference evidence="3" key="1">
    <citation type="journal article" date="2021" name="ISME J.">
        <title>Fine-scale metabolic discontinuity in a stratified prokaryote microbiome of a Red Sea deep halocline.</title>
        <authorList>
            <person name="Michoud G."/>
            <person name="Ngugi D.K."/>
            <person name="Barozzi A."/>
            <person name="Merlino G."/>
            <person name="Calleja M.L."/>
            <person name="Delgado-Huertas A."/>
            <person name="Moran X.A.G."/>
            <person name="Daffonchio D."/>
        </authorList>
    </citation>
    <scope>NUCLEOTIDE SEQUENCE</scope>
    <source>
        <strain evidence="3">SuakinDeep_MAG55_1</strain>
    </source>
</reference>
<dbReference type="Pfam" id="PF09012">
    <property type="entry name" value="FeoC"/>
    <property type="match status" value="1"/>
</dbReference>
<feature type="region of interest" description="Disordered" evidence="1">
    <location>
        <begin position="1"/>
        <end position="20"/>
    </location>
</feature>
<comment type="caution">
    <text evidence="3">The sequence shown here is derived from an EMBL/GenBank/DDBJ whole genome shotgun (WGS) entry which is preliminary data.</text>
</comment>
<gene>
    <name evidence="3" type="ORF">MAG551_00643</name>
</gene>
<feature type="domain" description="Transcriptional regulator HTH-type FeoC" evidence="2">
    <location>
        <begin position="42"/>
        <end position="86"/>
    </location>
</feature>
<organism evidence="3 4">
    <name type="scientific">Candidatus Scalindua arabica</name>
    <dbReference type="NCBI Taxonomy" id="1127984"/>
    <lineage>
        <taxon>Bacteria</taxon>
        <taxon>Pseudomonadati</taxon>
        <taxon>Planctomycetota</taxon>
        <taxon>Candidatus Brocadiia</taxon>
        <taxon>Candidatus Brocadiales</taxon>
        <taxon>Candidatus Scalinduaceae</taxon>
        <taxon>Candidatus Scalindua</taxon>
    </lineage>
</organism>
<evidence type="ECO:0000259" key="2">
    <source>
        <dbReference type="Pfam" id="PF09012"/>
    </source>
</evidence>
<accession>A0A941W0B2</accession>
<name>A0A941W0B2_9BACT</name>
<protein>
    <recommendedName>
        <fullName evidence="2">Transcriptional regulator HTH-type FeoC domain-containing protein</fullName>
    </recommendedName>
</protein>
<evidence type="ECO:0000256" key="1">
    <source>
        <dbReference type="SAM" id="MobiDB-lite"/>
    </source>
</evidence>
<evidence type="ECO:0000313" key="4">
    <source>
        <dbReference type="Proteomes" id="UP000722750"/>
    </source>
</evidence>
<evidence type="ECO:0000313" key="3">
    <source>
        <dbReference type="EMBL" id="MBS1257599.1"/>
    </source>
</evidence>
<dbReference type="SUPFAM" id="SSF46785">
    <property type="entry name" value="Winged helix' DNA-binding domain"/>
    <property type="match status" value="1"/>
</dbReference>
<dbReference type="InterPro" id="IPR036390">
    <property type="entry name" value="WH_DNA-bd_sf"/>
</dbReference>
<dbReference type="EMBL" id="JAANXD010000027">
    <property type="protein sequence ID" value="MBS1257599.1"/>
    <property type="molecule type" value="Genomic_DNA"/>
</dbReference>
<sequence length="99" mass="11252">MKDSKTRRSRAGTSKEDQDIDTIQETDFKATDYETNIRKVIYAYVEKHANVTVSEIAHFFDKEPDHVKGILSKLIESGDICKHEPADSSDNATYSTKQL</sequence>
<proteinExistence type="predicted"/>